<evidence type="ECO:0000256" key="1">
    <source>
        <dbReference type="SAM" id="Coils"/>
    </source>
</evidence>
<gene>
    <name evidence="3" type="ORF">HA271_02135</name>
</gene>
<dbReference type="EMBL" id="DUHE01000059">
    <property type="protein sequence ID" value="HII83647.1"/>
    <property type="molecule type" value="Genomic_DNA"/>
</dbReference>
<evidence type="ECO:0000313" key="3">
    <source>
        <dbReference type="EMBL" id="HII83647.1"/>
    </source>
</evidence>
<dbReference type="AlphaFoldDB" id="A0A7J4TI12"/>
<evidence type="ECO:0000313" key="4">
    <source>
        <dbReference type="Proteomes" id="UP000586031"/>
    </source>
</evidence>
<dbReference type="Pfam" id="PF13166">
    <property type="entry name" value="AAA_13"/>
    <property type="match status" value="1"/>
</dbReference>
<feature type="domain" description="Protein CR006 P-loop" evidence="2">
    <location>
        <begin position="36"/>
        <end position="714"/>
    </location>
</feature>
<dbReference type="InterPro" id="IPR026866">
    <property type="entry name" value="CR006_AAA"/>
</dbReference>
<evidence type="ECO:0000259" key="2">
    <source>
        <dbReference type="Pfam" id="PF13166"/>
    </source>
</evidence>
<dbReference type="InterPro" id="IPR027417">
    <property type="entry name" value="P-loop_NTPase"/>
</dbReference>
<protein>
    <submittedName>
        <fullName evidence="3">AAA family ATPase</fullName>
    </submittedName>
</protein>
<comment type="caution">
    <text evidence="3">The sequence shown here is derived from an EMBL/GenBank/DDBJ whole genome shotgun (WGS) entry which is preliminary data.</text>
</comment>
<dbReference type="Proteomes" id="UP000586031">
    <property type="component" value="Unassembled WGS sequence"/>
</dbReference>
<reference evidence="4" key="1">
    <citation type="journal article" date="2020" name="bioRxiv">
        <title>A rank-normalized archaeal taxonomy based on genome phylogeny resolves widespread incomplete and uneven classifications.</title>
        <authorList>
            <person name="Rinke C."/>
            <person name="Chuvochina M."/>
            <person name="Mussig A.J."/>
            <person name="Chaumeil P.-A."/>
            <person name="Waite D.W."/>
            <person name="Whitman W.B."/>
            <person name="Parks D.H."/>
            <person name="Hugenholtz P."/>
        </authorList>
    </citation>
    <scope>NUCLEOTIDE SEQUENCE [LARGE SCALE GENOMIC DNA]</scope>
</reference>
<proteinExistence type="predicted"/>
<dbReference type="SUPFAM" id="SSF52540">
    <property type="entry name" value="P-loop containing nucleoside triphosphate hydrolases"/>
    <property type="match status" value="1"/>
</dbReference>
<dbReference type="Gene3D" id="1.10.287.510">
    <property type="entry name" value="Helix hairpin bin"/>
    <property type="match status" value="1"/>
</dbReference>
<dbReference type="Gene3D" id="3.40.50.300">
    <property type="entry name" value="P-loop containing nucleotide triphosphate hydrolases"/>
    <property type="match status" value="1"/>
</dbReference>
<keyword evidence="1" id="KW-0175">Coiled coil</keyword>
<feature type="coiled-coil region" evidence="1">
    <location>
        <begin position="411"/>
        <end position="492"/>
    </location>
</feature>
<name>A0A7J4TI12_9EURY</name>
<accession>A0A7J4TI12</accession>
<organism evidence="3 4">
    <name type="scientific">Methanobacterium subterraneum</name>
    <dbReference type="NCBI Taxonomy" id="59277"/>
    <lineage>
        <taxon>Archaea</taxon>
        <taxon>Methanobacteriati</taxon>
        <taxon>Methanobacteriota</taxon>
        <taxon>Methanomada group</taxon>
        <taxon>Methanobacteria</taxon>
        <taxon>Methanobacteriales</taxon>
        <taxon>Methanobacteriaceae</taxon>
        <taxon>Methanobacterium</taxon>
    </lineage>
</organism>
<sequence>MEEKSKSIEIKFEIKNFGPLNNLDFKGKTNSLKMGIFANNGVGKTFFSRALRLASPLYKTKNTNNLLTTNQTNGKFIFKITNENDPTKIHRNLEILLNENSKPTIKNDTRYLFHVFNSDYIAENLESYNYQPNDNIKGYILGKSNIDVSVEQNKLNKFIDEQKLVKFNIENNIEKTKKDLDELGINKNINEYKRIDFENLINNNYTVKEDKSFKSLRKMQKTLEEMPDSLNDVKHPNYTISNSVLEDVTELLSTSYEKSNLKKSFIKKLESKLEFIEDGMELYSSNIHKCPFCEQDLSKSAIKIIKLYESYIEDSETKIIKNLNSTIKKLENLKLDIRNHYSEFNEITIKFNDVKQYLPSHKEVELKFLDDNTVTLQKINELIKMLNVKKSDITSTNFKFENLNKEIKSFLEQLRADFKTDLDKIDSLNKNKNDKKIEKRELNRELCKARYLILKTEEKTNVERFNQLTSEIEDLQKDIKEKENQAKIDRREEVIKSLKDFLNYFFKDKYKFDPKTFSIIFKDERLYNKATHVLSDGEKSIVAFCYYLATSHLIIGNEEDYNNLFFIIDDPVSSMDFNFVYAVTDIITHLGTFFNHKRTRFIILTHNLDFMNLLMSNNIIHENFILRENDIERWNEKLMLPYENHLIDIIKIADGKESPSHTTPNSIRHVLETICKFENRNKSIIKFMSENPELKKNKYINVLMQDLSHGRFRSQSPPNETINNACKIVVKYLENNYKGQIEGLR</sequence>